<dbReference type="GO" id="GO:0030425">
    <property type="term" value="C:dendrite"/>
    <property type="evidence" value="ECO:0007669"/>
    <property type="project" value="TreeGrafter"/>
</dbReference>
<keyword evidence="4 8" id="KW-1133">Transmembrane helix</keyword>
<keyword evidence="7" id="KW-0807">Transducer</keyword>
<dbReference type="AlphaFoldDB" id="A0A482VE45"/>
<keyword evidence="10" id="KW-1185">Reference proteome</keyword>
<feature type="transmembrane region" description="Helical" evidence="8">
    <location>
        <begin position="401"/>
        <end position="421"/>
    </location>
</feature>
<evidence type="ECO:0000256" key="5">
    <source>
        <dbReference type="ARBA" id="ARBA00023136"/>
    </source>
</evidence>
<feature type="transmembrane region" description="Helical" evidence="8">
    <location>
        <begin position="605"/>
        <end position="627"/>
    </location>
</feature>
<dbReference type="GO" id="GO:0050909">
    <property type="term" value="P:sensory perception of taste"/>
    <property type="evidence" value="ECO:0007669"/>
    <property type="project" value="InterPro"/>
</dbReference>
<organism evidence="9 10">
    <name type="scientific">Asbolus verrucosus</name>
    <name type="common">Desert ironclad beetle</name>
    <dbReference type="NCBI Taxonomy" id="1661398"/>
    <lineage>
        <taxon>Eukaryota</taxon>
        <taxon>Metazoa</taxon>
        <taxon>Ecdysozoa</taxon>
        <taxon>Arthropoda</taxon>
        <taxon>Hexapoda</taxon>
        <taxon>Insecta</taxon>
        <taxon>Pterygota</taxon>
        <taxon>Neoptera</taxon>
        <taxon>Endopterygota</taxon>
        <taxon>Coleoptera</taxon>
        <taxon>Polyphaga</taxon>
        <taxon>Cucujiformia</taxon>
        <taxon>Tenebrionidae</taxon>
        <taxon>Pimeliinae</taxon>
        <taxon>Asbolus</taxon>
    </lineage>
</organism>
<protein>
    <submittedName>
        <fullName evidence="9">7tm 7 domain containing protein</fullName>
    </submittedName>
</protein>
<feature type="transmembrane region" description="Helical" evidence="8">
    <location>
        <begin position="680"/>
        <end position="703"/>
    </location>
</feature>
<evidence type="ECO:0000256" key="3">
    <source>
        <dbReference type="ARBA" id="ARBA00022692"/>
    </source>
</evidence>
<dbReference type="GO" id="GO:0007165">
    <property type="term" value="P:signal transduction"/>
    <property type="evidence" value="ECO:0007669"/>
    <property type="project" value="UniProtKB-KW"/>
</dbReference>
<evidence type="ECO:0000256" key="7">
    <source>
        <dbReference type="ARBA" id="ARBA00023224"/>
    </source>
</evidence>
<dbReference type="Proteomes" id="UP000292052">
    <property type="component" value="Unassembled WGS sequence"/>
</dbReference>
<dbReference type="GO" id="GO:0043025">
    <property type="term" value="C:neuronal cell body"/>
    <property type="evidence" value="ECO:0007669"/>
    <property type="project" value="TreeGrafter"/>
</dbReference>
<evidence type="ECO:0000256" key="1">
    <source>
        <dbReference type="ARBA" id="ARBA00004651"/>
    </source>
</evidence>
<dbReference type="InterPro" id="IPR013604">
    <property type="entry name" value="7TM_chemorcpt"/>
</dbReference>
<evidence type="ECO:0000313" key="10">
    <source>
        <dbReference type="Proteomes" id="UP000292052"/>
    </source>
</evidence>
<dbReference type="PANTHER" id="PTHR21143">
    <property type="entry name" value="INVERTEBRATE GUSTATORY RECEPTOR"/>
    <property type="match status" value="1"/>
</dbReference>
<dbReference type="GO" id="GO:0007635">
    <property type="term" value="P:chemosensory behavior"/>
    <property type="evidence" value="ECO:0007669"/>
    <property type="project" value="TreeGrafter"/>
</dbReference>
<dbReference type="EMBL" id="QDEB01109622">
    <property type="protein sequence ID" value="RZB66636.1"/>
    <property type="molecule type" value="Genomic_DNA"/>
</dbReference>
<feature type="non-terminal residue" evidence="9">
    <location>
        <position position="805"/>
    </location>
</feature>
<evidence type="ECO:0000256" key="6">
    <source>
        <dbReference type="ARBA" id="ARBA00023170"/>
    </source>
</evidence>
<keyword evidence="2" id="KW-1003">Cell membrane</keyword>
<dbReference type="GO" id="GO:0030424">
    <property type="term" value="C:axon"/>
    <property type="evidence" value="ECO:0007669"/>
    <property type="project" value="TreeGrafter"/>
</dbReference>
<feature type="transmembrane region" description="Helical" evidence="8">
    <location>
        <begin position="40"/>
        <end position="58"/>
    </location>
</feature>
<comment type="subcellular location">
    <subcellularLocation>
        <location evidence="1">Cell membrane</location>
        <topology evidence="1">Multi-pass membrane protein</topology>
    </subcellularLocation>
</comment>
<sequence>METLTYEKIYAPLYITSKILGIVPFNFENGRLTLSRMKTLQLLINLTICIILTTYYFHNFAQSMYSDFYNTTTIKSAVAIRTFGSFVTMIIILISIYINVKKIALQFEEIVKIDWKMQNFGQKEKIVKINHQHRRCSIILLVVVNLIFNIFGEFYMIWAMDYRNVAKSAIMIYPRLIMGCLNITFCVTTKIIEARFEIINDLVSNKIAESRRVHKYPNSRNFEEDVTSFVLLHRSLLKICKEINSFFSLQLLLGMTFNVLVLIGDAYCIMYMFLFNFYLSRWKLFLGLIKNCITYIFDFVYLSKRSTALCYEANRTKILLLGIKMDIDKEDERNLMILSILKLLQNKLEISACRLFNIDNRFLCSNLIWDMVIIIKIIFVVLVCDLYTVMRFIIVNQGLTFYKLFIGLLKCGLADLFQYYFAKKSAEVDKGVMDRNFLRKIPPNSFRVNRTPLHFMSKILGMAPFESQNGRVTFSKTRSIICLICMTTFTIITIKYFKNFDGTLHREYAKIKTISFLVWLRAFGSIIAMGLILLLKFTAFKKIEDVKKRISQVDIALIAQNREQQISKAGYQNRKFWILLLVVINLCFTIIGQILTVSTKENQRVIYFIIISYPRLVVSTTNIKFYAITIILQERFKIINGILTNKVGQNFCENITHVISLHKLLVKISIEINSIFSSHLLLWITINFLLLVGDLYICMYTIFFNLFAIHYKTVFSLFKNCIVYSFDLFYFSRRSTKLCEEANRAKVALLGIKIDINMEDHRNCVIESILNLMENKLEITAHRLFSIDNALIFSILQKVKLSKSP</sequence>
<evidence type="ECO:0000256" key="4">
    <source>
        <dbReference type="ARBA" id="ARBA00022989"/>
    </source>
</evidence>
<feature type="transmembrane region" description="Helical" evidence="8">
    <location>
        <begin position="284"/>
        <end position="302"/>
    </location>
</feature>
<feature type="transmembrane region" description="Helical" evidence="8">
    <location>
        <begin position="138"/>
        <end position="160"/>
    </location>
</feature>
<feature type="transmembrane region" description="Helical" evidence="8">
    <location>
        <begin position="78"/>
        <end position="100"/>
    </location>
</feature>
<keyword evidence="6" id="KW-0675">Receptor</keyword>
<accession>A0A482VE45</accession>
<feature type="transmembrane region" description="Helical" evidence="8">
    <location>
        <begin position="172"/>
        <end position="192"/>
    </location>
</feature>
<name>A0A482VE45_ASBVE</name>
<dbReference type="GO" id="GO:0005886">
    <property type="term" value="C:plasma membrane"/>
    <property type="evidence" value="ECO:0007669"/>
    <property type="project" value="UniProtKB-SubCell"/>
</dbReference>
<feature type="transmembrane region" description="Helical" evidence="8">
    <location>
        <begin position="367"/>
        <end position="389"/>
    </location>
</feature>
<keyword evidence="3 8" id="KW-0812">Transmembrane</keyword>
<feature type="transmembrane region" description="Helical" evidence="8">
    <location>
        <begin position="517"/>
        <end position="539"/>
    </location>
</feature>
<feature type="transmembrane region" description="Helical" evidence="8">
    <location>
        <begin position="251"/>
        <end position="278"/>
    </location>
</feature>
<keyword evidence="5 8" id="KW-0472">Membrane</keyword>
<evidence type="ECO:0000313" key="9">
    <source>
        <dbReference type="EMBL" id="RZB66636.1"/>
    </source>
</evidence>
<evidence type="ECO:0000256" key="8">
    <source>
        <dbReference type="SAM" id="Phobius"/>
    </source>
</evidence>
<gene>
    <name evidence="9" type="ORF">BDFB_007134</name>
</gene>
<evidence type="ECO:0000256" key="2">
    <source>
        <dbReference type="ARBA" id="ARBA00022475"/>
    </source>
</evidence>
<reference evidence="9 10" key="1">
    <citation type="submission" date="2017-03" db="EMBL/GenBank/DDBJ databases">
        <title>Genome of the blue death feigning beetle - Asbolus verrucosus.</title>
        <authorList>
            <person name="Rider S.D."/>
        </authorList>
    </citation>
    <scope>NUCLEOTIDE SEQUENCE [LARGE SCALE GENOMIC DNA]</scope>
    <source>
        <strain evidence="9">Butters</strain>
        <tissue evidence="9">Head and leg muscle</tissue>
    </source>
</reference>
<dbReference type="GO" id="GO:0008049">
    <property type="term" value="P:male courtship behavior"/>
    <property type="evidence" value="ECO:0007669"/>
    <property type="project" value="TreeGrafter"/>
</dbReference>
<dbReference type="Pfam" id="PF08395">
    <property type="entry name" value="7tm_7"/>
    <property type="match status" value="2"/>
</dbReference>
<feature type="transmembrane region" description="Helical" evidence="8">
    <location>
        <begin position="480"/>
        <end position="497"/>
    </location>
</feature>
<proteinExistence type="predicted"/>
<comment type="caution">
    <text evidence="9">The sequence shown here is derived from an EMBL/GenBank/DDBJ whole genome shotgun (WGS) entry which is preliminary data.</text>
</comment>
<dbReference type="PANTHER" id="PTHR21143:SF104">
    <property type="entry name" value="GUSTATORY RECEPTOR 8A-RELATED"/>
    <property type="match status" value="1"/>
</dbReference>
<feature type="transmembrane region" description="Helical" evidence="8">
    <location>
        <begin position="576"/>
        <end position="599"/>
    </location>
</feature>